<name>A0ABU1HTH9_9MICO</name>
<protein>
    <recommendedName>
        <fullName evidence="1">Multi-ubiquitin domain-containing protein</fullName>
    </recommendedName>
</protein>
<evidence type="ECO:0000313" key="3">
    <source>
        <dbReference type="Proteomes" id="UP001249291"/>
    </source>
</evidence>
<feature type="domain" description="Multi-ubiquitin" evidence="1">
    <location>
        <begin position="142"/>
        <end position="213"/>
    </location>
</feature>
<reference evidence="2 3" key="1">
    <citation type="submission" date="2023-08" db="EMBL/GenBank/DDBJ databases">
        <title>Functional and genomic diversity of the sorghum phyllosphere microbiome.</title>
        <authorList>
            <person name="Shade A."/>
        </authorList>
    </citation>
    <scope>NUCLEOTIDE SEQUENCE [LARGE SCALE GENOMIC DNA]</scope>
    <source>
        <strain evidence="2 3">SORGH_AS_0445</strain>
    </source>
</reference>
<comment type="caution">
    <text evidence="2">The sequence shown here is derived from an EMBL/GenBank/DDBJ whole genome shotgun (WGS) entry which is preliminary data.</text>
</comment>
<organism evidence="2 3">
    <name type="scientific">Microbacterium foliorum</name>
    <dbReference type="NCBI Taxonomy" id="104336"/>
    <lineage>
        <taxon>Bacteria</taxon>
        <taxon>Bacillati</taxon>
        <taxon>Actinomycetota</taxon>
        <taxon>Actinomycetes</taxon>
        <taxon>Micrococcales</taxon>
        <taxon>Microbacteriaceae</taxon>
        <taxon>Microbacterium</taxon>
    </lineage>
</organism>
<proteinExistence type="predicted"/>
<dbReference type="Pfam" id="PF14452">
    <property type="entry name" value="Multi_ubiq"/>
    <property type="match status" value="1"/>
</dbReference>
<evidence type="ECO:0000259" key="1">
    <source>
        <dbReference type="Pfam" id="PF14452"/>
    </source>
</evidence>
<evidence type="ECO:0000313" key="2">
    <source>
        <dbReference type="EMBL" id="MDR6143347.1"/>
    </source>
</evidence>
<sequence length="215" mass="23762">MVSPIYIYIDGEQVQSPRRRLPGAELRALVSPPADHIWLDVADAQDRTVGADQLIELEEGDRFFTDRPRTVFLDKVAYRVRSAVISEADLRALPSPPLGPDRGIWKDIVDDVDDPLAPGELVRVADGDRFFSKLRPQREIHIVVNGRRKQIAGRTISYEQVVAIAFPDGPVGEMVTYSVVYSKAVAPKPEGTLAEGGQVTVKEGTRFNVTPTDKS</sequence>
<dbReference type="InterPro" id="IPR027802">
    <property type="entry name" value="Multi-ubiquitin_dom"/>
</dbReference>
<dbReference type="Proteomes" id="UP001249291">
    <property type="component" value="Unassembled WGS sequence"/>
</dbReference>
<keyword evidence="3" id="KW-1185">Reference proteome</keyword>
<accession>A0ABU1HTH9</accession>
<dbReference type="EMBL" id="JAVIZQ010000001">
    <property type="protein sequence ID" value="MDR6143347.1"/>
    <property type="molecule type" value="Genomic_DNA"/>
</dbReference>
<dbReference type="RefSeq" id="WP_309692310.1">
    <property type="nucleotide sequence ID" value="NZ_JAVIZQ010000001.1"/>
</dbReference>
<gene>
    <name evidence="2" type="ORF">QE375_002901</name>
</gene>